<dbReference type="InterPro" id="IPR003354">
    <property type="entry name" value="Papo_T_antigen"/>
</dbReference>
<dbReference type="SUPFAM" id="SSF161240">
    <property type="entry name" value="T-antigen specific domain-like"/>
    <property type="match status" value="1"/>
</dbReference>
<proteinExistence type="predicted"/>
<dbReference type="PROSITE" id="PS50076">
    <property type="entry name" value="DNAJ_2"/>
    <property type="match status" value="1"/>
</dbReference>
<evidence type="ECO:0000313" key="4">
    <source>
        <dbReference type="Proteomes" id="UP000138641"/>
    </source>
</evidence>
<dbReference type="InterPro" id="IPR036869">
    <property type="entry name" value="J_dom_sf"/>
</dbReference>
<dbReference type="KEGG" id="vg:37620318"/>
<evidence type="ECO:0000313" key="3">
    <source>
        <dbReference type="EMBL" id="ANY98946.1"/>
    </source>
</evidence>
<dbReference type="OrthoDB" id="14669at10239"/>
<accession>A0A1B2FQX6</accession>
<evidence type="ECO:0000259" key="2">
    <source>
        <dbReference type="PROSITE" id="PS50076"/>
    </source>
</evidence>
<dbReference type="Gene3D" id="1.10.287.110">
    <property type="entry name" value="DnaJ domain"/>
    <property type="match status" value="1"/>
</dbReference>
<dbReference type="EMBL" id="KX509984">
    <property type="protein sequence ID" value="ANY98946.1"/>
    <property type="molecule type" value="Genomic_DNA"/>
</dbReference>
<feature type="domain" description="J" evidence="2">
    <location>
        <begin position="12"/>
        <end position="87"/>
    </location>
</feature>
<name>A0A1B2FQX6_9POLY</name>
<dbReference type="SMART" id="SM00271">
    <property type="entry name" value="DnaJ"/>
    <property type="match status" value="1"/>
</dbReference>
<protein>
    <submittedName>
        <fullName evidence="3">Small t antigen</fullName>
    </submittedName>
</protein>
<dbReference type="Gene3D" id="1.20.120.1860">
    <property type="entry name" value="Small t-antigen, unique domain"/>
    <property type="match status" value="1"/>
</dbReference>
<dbReference type="SUPFAM" id="SSF46565">
    <property type="entry name" value="Chaperone J-domain"/>
    <property type="match status" value="1"/>
</dbReference>
<dbReference type="Pfam" id="PF02380">
    <property type="entry name" value="Papo_T_antigen"/>
    <property type="match status" value="1"/>
</dbReference>
<dbReference type="InterPro" id="IPR036092">
    <property type="entry name" value="Papo_T_antigensf"/>
</dbReference>
<sequence length="194" mass="22514">MERVLQKSEKTQLMELLGIPKYAFGNFPIMKTAYKRASKSLHPDKGGSTEKMMLLNSLWQKFQEGFIELRNSEVCSVNFSDCYDLKLVKICGGPKRFNDAFLRSPQCLQKGLNLCKCITSLLFNQHDTIKLGANKICLTWGECFCYYCFILWFGMEKNWETFDIWKYVIAEMPAGLLKVDSEISKYNLFKAFKL</sequence>
<keyword evidence="1" id="KW-0244">Early protein</keyword>
<evidence type="ECO:0000256" key="1">
    <source>
        <dbReference type="ARBA" id="ARBA00022518"/>
    </source>
</evidence>
<dbReference type="InterPro" id="IPR001623">
    <property type="entry name" value="DnaJ_domain"/>
</dbReference>
<dbReference type="Proteomes" id="UP000138641">
    <property type="component" value="Segment"/>
</dbReference>
<reference evidence="3" key="1">
    <citation type="journal article" date="2016" name="Genome Announc.">
        <title>Full genome characterization of a polyomavirus, Piliocolobus badius polyomavirus 2 isolate 5947, in Western red colobus (Cote d'Ivoire).</title>
        <authorList>
            <person name="Ben-Salem N."/>
            <person name="Leendertz F."/>
            <person name="Ehlers B."/>
        </authorList>
    </citation>
    <scope>NUCLEOTIDE SEQUENCE [LARGE SCALE GENOMIC DNA]</scope>
    <source>
        <strain evidence="3">5947</strain>
    </source>
</reference>
<dbReference type="GeneID" id="37620318"/>
<keyword evidence="4" id="KW-1185">Reference proteome</keyword>
<organism evidence="3 4">
    <name type="scientific">Piliocolobus badius polyomavirus 2</name>
    <dbReference type="NCBI Taxonomy" id="1236406"/>
    <lineage>
        <taxon>Viruses</taxon>
        <taxon>Monodnaviria</taxon>
        <taxon>Shotokuvirae</taxon>
        <taxon>Cossaviricota</taxon>
        <taxon>Papovaviricetes</taxon>
        <taxon>Sepolyvirales</taxon>
        <taxon>Polyomaviridae</taxon>
        <taxon>Alphapolyomavirus</taxon>
        <taxon>Alphapolyomavirus pibadius</taxon>
    </lineage>
</organism>
<dbReference type="RefSeq" id="YP_009508813.1">
    <property type="nucleotide sequence ID" value="NC_039051.1"/>
</dbReference>